<keyword evidence="4" id="KW-0067">ATP-binding</keyword>
<keyword evidence="7" id="KW-1133">Transmembrane helix</keyword>
<keyword evidence="2" id="KW-0547">Nucleotide-binding</keyword>
<keyword evidence="7" id="KW-0812">Transmembrane</keyword>
<dbReference type="Pfam" id="PF03168">
    <property type="entry name" value="LEA_2"/>
    <property type="match status" value="1"/>
</dbReference>
<gene>
    <name evidence="9" type="ORF">RHGRI_019006</name>
</gene>
<dbReference type="PANTHER" id="PTHR24068">
    <property type="entry name" value="UBIQUITIN-CONJUGATING ENZYME E2"/>
    <property type="match status" value="1"/>
</dbReference>
<reference evidence="9" key="1">
    <citation type="submission" date="2020-08" db="EMBL/GenBank/DDBJ databases">
        <title>Plant Genome Project.</title>
        <authorList>
            <person name="Zhang R.-G."/>
        </authorList>
    </citation>
    <scope>NUCLEOTIDE SEQUENCE</scope>
    <source>
        <strain evidence="9">WSP0</strain>
        <tissue evidence="9">Leaf</tissue>
    </source>
</reference>
<dbReference type="Pfam" id="PF00179">
    <property type="entry name" value="UQ_con"/>
    <property type="match status" value="1"/>
</dbReference>
<sequence length="480" mass="52217">MTEQAKPVLKKPPGYRDPAAPVQAPPKPPARKPPQPILPISLRPRKKRRRYCRSICCYICLLIILFTILAAVAACCFYLYYEPRLPVFRLQSLQFPLFNVTSGPDGPELNSRAVVRIEVKNPNNFLHVNYGRIEADLSAENVDLGTAGVAGFTQGKKNTTVVKLTTEVKGVLVGNEAAAKRLKEGVRSKGVVVGTEVRVGIGVGANGWNTARASVNAVCGGVSLKEVENVKGQPVEVTGTLAAFEARIFAKVKQGRKQVFGPMGWIKANSSGPKKEPTNHTDGPDLGVSPDGFQTDLEGAQGSPEGSSHLLQRRCMSLCMHGCFYMYMSDCVYMMYAKYVAGDDGKTSHKGGATAGPVAEDMFHWQATIMGPADSPYAGGVFLVTIHFPPDYPFKPPKVAFRTKVFHPNINSNGSICLDILKEQWSPALTISKVLLSICSLLTDPNPDDPLVPEIAHMYKTDKGKYEATARSWTQKYAMG</sequence>
<dbReference type="Proteomes" id="UP000823749">
    <property type="component" value="Chromosome 7"/>
</dbReference>
<evidence type="ECO:0000313" key="10">
    <source>
        <dbReference type="Proteomes" id="UP000823749"/>
    </source>
</evidence>
<protein>
    <recommendedName>
        <fullName evidence="8">UBC core domain-containing protein</fullName>
    </recommendedName>
</protein>
<evidence type="ECO:0000256" key="2">
    <source>
        <dbReference type="ARBA" id="ARBA00022741"/>
    </source>
</evidence>
<feature type="active site" description="Glycyl thioester intermediate" evidence="5">
    <location>
        <position position="417"/>
    </location>
</feature>
<keyword evidence="1" id="KW-0808">Transferase</keyword>
<dbReference type="FunFam" id="3.10.110.10:FF:000010">
    <property type="entry name" value="Ubiquitin-conjugating enzyme E2-16 kDa"/>
    <property type="match status" value="1"/>
</dbReference>
<feature type="transmembrane region" description="Helical" evidence="7">
    <location>
        <begin position="55"/>
        <end position="81"/>
    </location>
</feature>
<comment type="caution">
    <text evidence="9">The sequence shown here is derived from an EMBL/GenBank/DDBJ whole genome shotgun (WGS) entry which is preliminary data.</text>
</comment>
<evidence type="ECO:0000256" key="3">
    <source>
        <dbReference type="ARBA" id="ARBA00022786"/>
    </source>
</evidence>
<dbReference type="InterPro" id="IPR004864">
    <property type="entry name" value="LEA_2"/>
</dbReference>
<dbReference type="SMART" id="SM00212">
    <property type="entry name" value="UBCc"/>
    <property type="match status" value="1"/>
</dbReference>
<dbReference type="InterPro" id="IPR023313">
    <property type="entry name" value="UBQ-conjugating_AS"/>
</dbReference>
<feature type="region of interest" description="Disordered" evidence="6">
    <location>
        <begin position="267"/>
        <end position="308"/>
    </location>
</feature>
<feature type="region of interest" description="Disordered" evidence="6">
    <location>
        <begin position="1"/>
        <end position="39"/>
    </location>
</feature>
<dbReference type="PROSITE" id="PS50127">
    <property type="entry name" value="UBC_2"/>
    <property type="match status" value="1"/>
</dbReference>
<evidence type="ECO:0000256" key="6">
    <source>
        <dbReference type="SAM" id="MobiDB-lite"/>
    </source>
</evidence>
<dbReference type="CDD" id="cd23792">
    <property type="entry name" value="UBCc_UBE2D"/>
    <property type="match status" value="1"/>
</dbReference>
<feature type="domain" description="UBC core" evidence="8">
    <location>
        <begin position="330"/>
        <end position="479"/>
    </location>
</feature>
<dbReference type="PROSITE" id="PS00183">
    <property type="entry name" value="UBC_1"/>
    <property type="match status" value="1"/>
</dbReference>
<dbReference type="AlphaFoldDB" id="A0AAV6JF50"/>
<evidence type="ECO:0000256" key="5">
    <source>
        <dbReference type="PROSITE-ProRule" id="PRU10133"/>
    </source>
</evidence>
<evidence type="ECO:0000256" key="1">
    <source>
        <dbReference type="ARBA" id="ARBA00022679"/>
    </source>
</evidence>
<dbReference type="Gene3D" id="3.10.110.10">
    <property type="entry name" value="Ubiquitin Conjugating Enzyme"/>
    <property type="match status" value="1"/>
</dbReference>
<accession>A0AAV6JF50</accession>
<organism evidence="9 10">
    <name type="scientific">Rhododendron griersonianum</name>
    <dbReference type="NCBI Taxonomy" id="479676"/>
    <lineage>
        <taxon>Eukaryota</taxon>
        <taxon>Viridiplantae</taxon>
        <taxon>Streptophyta</taxon>
        <taxon>Embryophyta</taxon>
        <taxon>Tracheophyta</taxon>
        <taxon>Spermatophyta</taxon>
        <taxon>Magnoliopsida</taxon>
        <taxon>eudicotyledons</taxon>
        <taxon>Gunneridae</taxon>
        <taxon>Pentapetalae</taxon>
        <taxon>asterids</taxon>
        <taxon>Ericales</taxon>
        <taxon>Ericaceae</taxon>
        <taxon>Ericoideae</taxon>
        <taxon>Rhodoreae</taxon>
        <taxon>Rhododendron</taxon>
    </lineage>
</organism>
<keyword evidence="7" id="KW-0472">Membrane</keyword>
<dbReference type="GO" id="GO:0005524">
    <property type="term" value="F:ATP binding"/>
    <property type="evidence" value="ECO:0007669"/>
    <property type="project" value="UniProtKB-KW"/>
</dbReference>
<feature type="compositionally biased region" description="Basic and acidic residues" evidence="6">
    <location>
        <begin position="273"/>
        <end position="283"/>
    </location>
</feature>
<evidence type="ECO:0000259" key="8">
    <source>
        <dbReference type="PROSITE" id="PS50127"/>
    </source>
</evidence>
<keyword evidence="3" id="KW-0833">Ubl conjugation pathway</keyword>
<feature type="compositionally biased region" description="Pro residues" evidence="6">
    <location>
        <begin position="23"/>
        <end position="37"/>
    </location>
</feature>
<dbReference type="SUPFAM" id="SSF117070">
    <property type="entry name" value="LEA14-like"/>
    <property type="match status" value="1"/>
</dbReference>
<keyword evidence="10" id="KW-1185">Reference proteome</keyword>
<dbReference type="InterPro" id="IPR000608">
    <property type="entry name" value="UBC"/>
</dbReference>
<name>A0AAV6JF50_9ERIC</name>
<evidence type="ECO:0000313" key="9">
    <source>
        <dbReference type="EMBL" id="KAG5538269.1"/>
    </source>
</evidence>
<evidence type="ECO:0000256" key="4">
    <source>
        <dbReference type="ARBA" id="ARBA00022840"/>
    </source>
</evidence>
<dbReference type="InterPro" id="IPR016135">
    <property type="entry name" value="UBQ-conjugating_enzyme/RWD"/>
</dbReference>
<proteinExistence type="predicted"/>
<evidence type="ECO:0000256" key="7">
    <source>
        <dbReference type="SAM" id="Phobius"/>
    </source>
</evidence>
<dbReference type="EMBL" id="JACTNZ010000007">
    <property type="protein sequence ID" value="KAG5538269.1"/>
    <property type="molecule type" value="Genomic_DNA"/>
</dbReference>
<dbReference type="GO" id="GO:0004842">
    <property type="term" value="F:ubiquitin-protein transferase activity"/>
    <property type="evidence" value="ECO:0007669"/>
    <property type="project" value="UniProtKB-ARBA"/>
</dbReference>
<dbReference type="SUPFAM" id="SSF54495">
    <property type="entry name" value="UBC-like"/>
    <property type="match status" value="1"/>
</dbReference>